<proteinExistence type="predicted"/>
<name>A0A1F5E3V2_9BACT</name>
<dbReference type="CDD" id="cd07432">
    <property type="entry name" value="PHP_HisPPase"/>
    <property type="match status" value="1"/>
</dbReference>
<feature type="domain" description="Polymerase/histidinol phosphatase N-terminal" evidence="1">
    <location>
        <begin position="10"/>
        <end position="75"/>
    </location>
</feature>
<dbReference type="PANTHER" id="PTHR42924:SF3">
    <property type="entry name" value="POLYMERASE_HISTIDINOL PHOSPHATASE N-TERMINAL DOMAIN-CONTAINING PROTEIN"/>
    <property type="match status" value="1"/>
</dbReference>
<accession>A0A1F5E3V2</accession>
<dbReference type="SMART" id="SM00481">
    <property type="entry name" value="POLIIIAc"/>
    <property type="match status" value="1"/>
</dbReference>
<reference evidence="2 3" key="1">
    <citation type="journal article" date="2016" name="Nat. Commun.">
        <title>Thousands of microbial genomes shed light on interconnected biogeochemical processes in an aquifer system.</title>
        <authorList>
            <person name="Anantharaman K."/>
            <person name="Brown C.T."/>
            <person name="Hug L.A."/>
            <person name="Sharon I."/>
            <person name="Castelle C.J."/>
            <person name="Probst A.J."/>
            <person name="Thomas B.C."/>
            <person name="Singh A."/>
            <person name="Wilkins M.J."/>
            <person name="Karaoz U."/>
            <person name="Brodie E.L."/>
            <person name="Williams K.H."/>
            <person name="Hubbard S.S."/>
            <person name="Banfield J.F."/>
        </authorList>
    </citation>
    <scope>NUCLEOTIDE SEQUENCE [LARGE SCALE GENOMIC DNA]</scope>
</reference>
<gene>
    <name evidence="2" type="ORF">A2215_00385</name>
</gene>
<dbReference type="GO" id="GO:0035312">
    <property type="term" value="F:5'-3' DNA exonuclease activity"/>
    <property type="evidence" value="ECO:0007669"/>
    <property type="project" value="TreeGrafter"/>
</dbReference>
<dbReference type="EMBL" id="MEZY01000055">
    <property type="protein sequence ID" value="OGD62053.1"/>
    <property type="molecule type" value="Genomic_DNA"/>
</dbReference>
<dbReference type="Pfam" id="PF13263">
    <property type="entry name" value="PHP_C"/>
    <property type="match status" value="1"/>
</dbReference>
<evidence type="ECO:0000313" key="2">
    <source>
        <dbReference type="EMBL" id="OGD62053.1"/>
    </source>
</evidence>
<dbReference type="InterPro" id="IPR003141">
    <property type="entry name" value="Pol/His_phosphatase_N"/>
</dbReference>
<protein>
    <recommendedName>
        <fullName evidence="1">Polymerase/histidinol phosphatase N-terminal domain-containing protein</fullName>
    </recommendedName>
</protein>
<dbReference type="InterPro" id="IPR016195">
    <property type="entry name" value="Pol/histidinol_Pase-like"/>
</dbReference>
<dbReference type="Pfam" id="PF02811">
    <property type="entry name" value="PHP"/>
    <property type="match status" value="1"/>
</dbReference>
<dbReference type="STRING" id="1797472.A2215_00385"/>
<dbReference type="GO" id="GO:0004534">
    <property type="term" value="F:5'-3' RNA exonuclease activity"/>
    <property type="evidence" value="ECO:0007669"/>
    <property type="project" value="TreeGrafter"/>
</dbReference>
<dbReference type="PANTHER" id="PTHR42924">
    <property type="entry name" value="EXONUCLEASE"/>
    <property type="match status" value="1"/>
</dbReference>
<dbReference type="InterPro" id="IPR052018">
    <property type="entry name" value="PHP_domain"/>
</dbReference>
<evidence type="ECO:0000259" key="1">
    <source>
        <dbReference type="SMART" id="SM00481"/>
    </source>
</evidence>
<dbReference type="Gene3D" id="3.20.20.140">
    <property type="entry name" value="Metal-dependent hydrolases"/>
    <property type="match status" value="1"/>
</dbReference>
<evidence type="ECO:0000313" key="3">
    <source>
        <dbReference type="Proteomes" id="UP000178583"/>
    </source>
</evidence>
<dbReference type="SUPFAM" id="SSF89550">
    <property type="entry name" value="PHP domain-like"/>
    <property type="match status" value="1"/>
</dbReference>
<dbReference type="InterPro" id="IPR004013">
    <property type="entry name" value="PHP_dom"/>
</dbReference>
<sequence length="223" mass="25221">MKQYNKKIKLAFHVHTCWSKDSLSEPADIVKHCRENGIGVIAICDHNEIGGALEVEKLAKGNPKVIIGEEIKTEKGEIIGLFLKEKISKDMSIDEAIKEIRRQGGLVCIPHPGESFRRSATSKRDVINIIEKIDIIETPNSRTLLGQDNRWAERVARKYNRATVAGSDAHNLSEIDCALVEMNQFFGKENFIRRLGDDGYRVVSISKTNIFRQLISIFVRIFS</sequence>
<organism evidence="2 3">
    <name type="scientific">Candidatus Berkelbacteria bacterium RIFOXYA2_FULL_43_10</name>
    <dbReference type="NCBI Taxonomy" id="1797472"/>
    <lineage>
        <taxon>Bacteria</taxon>
        <taxon>Candidatus Berkelbacteria</taxon>
    </lineage>
</organism>
<dbReference type="Proteomes" id="UP000178583">
    <property type="component" value="Unassembled WGS sequence"/>
</dbReference>
<comment type="caution">
    <text evidence="2">The sequence shown here is derived from an EMBL/GenBank/DDBJ whole genome shotgun (WGS) entry which is preliminary data.</text>
</comment>
<dbReference type="AlphaFoldDB" id="A0A1F5E3V2"/>